<evidence type="ECO:0000313" key="3">
    <source>
        <dbReference type="EMBL" id="VYS77857.1"/>
    </source>
</evidence>
<name>A0A6N2RAK7_9FIRM</name>
<reference evidence="3" key="1">
    <citation type="submission" date="2019-11" db="EMBL/GenBank/DDBJ databases">
        <authorList>
            <person name="Feng L."/>
        </authorList>
    </citation>
    <scope>NUCLEOTIDE SEQUENCE</scope>
    <source>
        <strain evidence="3">AundefinedLFYP135</strain>
    </source>
</reference>
<evidence type="ECO:0000256" key="1">
    <source>
        <dbReference type="SAM" id="Phobius"/>
    </source>
</evidence>
<feature type="transmembrane region" description="Helical" evidence="1">
    <location>
        <begin position="37"/>
        <end position="57"/>
    </location>
</feature>
<feature type="transmembrane region" description="Helical" evidence="1">
    <location>
        <begin position="12"/>
        <end position="31"/>
    </location>
</feature>
<evidence type="ECO:0000259" key="2">
    <source>
        <dbReference type="Pfam" id="PF06713"/>
    </source>
</evidence>
<dbReference type="GO" id="GO:0030153">
    <property type="term" value="P:bacteriocin immunity"/>
    <property type="evidence" value="ECO:0007669"/>
    <property type="project" value="InterPro"/>
</dbReference>
<keyword evidence="1" id="KW-0472">Membrane</keyword>
<dbReference type="InterPro" id="IPR009589">
    <property type="entry name" value="PH_YyaB-like"/>
</dbReference>
<gene>
    <name evidence="3" type="ORF">AULFYP135_00328</name>
</gene>
<keyword evidence="1" id="KW-0812">Transmembrane</keyword>
<accession>A0A6N2RAK7</accession>
<keyword evidence="1" id="KW-1133">Transmembrane helix</keyword>
<proteinExistence type="predicted"/>
<feature type="domain" description="Uncharacterized protein YyaB-like PH" evidence="2">
    <location>
        <begin position="59"/>
        <end position="132"/>
    </location>
</feature>
<dbReference type="Pfam" id="PF06713">
    <property type="entry name" value="bPH_4"/>
    <property type="match status" value="1"/>
</dbReference>
<dbReference type="EMBL" id="CACRSL010000003">
    <property type="protein sequence ID" value="VYS77857.1"/>
    <property type="molecule type" value="Genomic_DNA"/>
</dbReference>
<dbReference type="AlphaFoldDB" id="A0A6N2RAK7"/>
<organism evidence="3">
    <name type="scientific">uncultured Anaerotruncus sp</name>
    <dbReference type="NCBI Taxonomy" id="905011"/>
    <lineage>
        <taxon>Bacteria</taxon>
        <taxon>Bacillati</taxon>
        <taxon>Bacillota</taxon>
        <taxon>Clostridia</taxon>
        <taxon>Eubacteriales</taxon>
        <taxon>Oscillospiraceae</taxon>
        <taxon>Anaerotruncus</taxon>
        <taxon>environmental samples</taxon>
    </lineage>
</organism>
<sequence>MHFPSKIDPSSNFFAILFSAFTAVVIVVAVAKRSLPLYLLSAVIAFVCIYYFIGPIFDTCYRLEKEGLRVKSGFFFNKLFDYGEIVAVDAIQSRKFAPALSKERLRIEFLRPDGPQILQISPIREEEFLKELNLHIQFAKDHPELSTAKR</sequence>
<protein>
    <recommendedName>
        <fullName evidence="2">Uncharacterized protein YyaB-like PH domain-containing protein</fullName>
    </recommendedName>
</protein>